<reference evidence="2" key="1">
    <citation type="journal article" date="2020" name="Stud. Mycol.">
        <title>101 Dothideomycetes genomes: a test case for predicting lifestyles and emergence of pathogens.</title>
        <authorList>
            <person name="Haridas S."/>
            <person name="Albert R."/>
            <person name="Binder M."/>
            <person name="Bloem J."/>
            <person name="Labutti K."/>
            <person name="Salamov A."/>
            <person name="Andreopoulos B."/>
            <person name="Baker S."/>
            <person name="Barry K."/>
            <person name="Bills G."/>
            <person name="Bluhm B."/>
            <person name="Cannon C."/>
            <person name="Castanera R."/>
            <person name="Culley D."/>
            <person name="Daum C."/>
            <person name="Ezra D."/>
            <person name="Gonzalez J."/>
            <person name="Henrissat B."/>
            <person name="Kuo A."/>
            <person name="Liang C."/>
            <person name="Lipzen A."/>
            <person name="Lutzoni F."/>
            <person name="Magnuson J."/>
            <person name="Mondo S."/>
            <person name="Nolan M."/>
            <person name="Ohm R."/>
            <person name="Pangilinan J."/>
            <person name="Park H.-J."/>
            <person name="Ramirez L."/>
            <person name="Alfaro M."/>
            <person name="Sun H."/>
            <person name="Tritt A."/>
            <person name="Yoshinaga Y."/>
            <person name="Zwiers L.-H."/>
            <person name="Turgeon B."/>
            <person name="Goodwin S."/>
            <person name="Spatafora J."/>
            <person name="Crous P."/>
            <person name="Grigoriev I."/>
        </authorList>
    </citation>
    <scope>NUCLEOTIDE SEQUENCE</scope>
    <source>
        <strain evidence="2">CBS 122681</strain>
    </source>
</reference>
<proteinExistence type="predicted"/>
<sequence length="203" mass="22845">MPPKRRTSGITPKAQQSTLAFHGTSNKVTKSGARAQNAKKNLTDHSITKKSKPDVFDVDTVDEAEPTTAEAAIIEQTKQAVVAQKTISTPEENEARAVSDARIEKYWRKKEKEGRKTPRVHQQDLSLQEKILREFDMCGQFGPCTGIARLKRWKRAHRLELNPPIEVLAVLLKEQEGKDKISVQRSHVDELLNARNMELDIGA</sequence>
<dbReference type="GO" id="GO:0043625">
    <property type="term" value="C:delta DNA polymerase complex"/>
    <property type="evidence" value="ECO:0007669"/>
    <property type="project" value="TreeGrafter"/>
</dbReference>
<dbReference type="GO" id="GO:0000731">
    <property type="term" value="P:DNA synthesis involved in DNA repair"/>
    <property type="evidence" value="ECO:0007669"/>
    <property type="project" value="InterPro"/>
</dbReference>
<name>A0A6A6TKP6_9PLEO</name>
<accession>A0A6A6TKP6</accession>
<dbReference type="PANTHER" id="PTHR14303:SF0">
    <property type="entry name" value="DNA POLYMERASE DELTA SUBUNIT 4"/>
    <property type="match status" value="1"/>
</dbReference>
<protein>
    <recommendedName>
        <fullName evidence="4">DNA polymerase delta subunit 4</fullName>
    </recommendedName>
</protein>
<dbReference type="GO" id="GO:0003887">
    <property type="term" value="F:DNA-directed DNA polymerase activity"/>
    <property type="evidence" value="ECO:0007669"/>
    <property type="project" value="TreeGrafter"/>
</dbReference>
<keyword evidence="3" id="KW-1185">Reference proteome</keyword>
<evidence type="ECO:0008006" key="4">
    <source>
        <dbReference type="Google" id="ProtNLM"/>
    </source>
</evidence>
<dbReference type="OrthoDB" id="337486at2759"/>
<organism evidence="2 3">
    <name type="scientific">Lophiostoma macrostomum CBS 122681</name>
    <dbReference type="NCBI Taxonomy" id="1314788"/>
    <lineage>
        <taxon>Eukaryota</taxon>
        <taxon>Fungi</taxon>
        <taxon>Dikarya</taxon>
        <taxon>Ascomycota</taxon>
        <taxon>Pezizomycotina</taxon>
        <taxon>Dothideomycetes</taxon>
        <taxon>Pleosporomycetidae</taxon>
        <taxon>Pleosporales</taxon>
        <taxon>Lophiostomataceae</taxon>
        <taxon>Lophiostoma</taxon>
    </lineage>
</organism>
<dbReference type="EMBL" id="MU004309">
    <property type="protein sequence ID" value="KAF2659204.1"/>
    <property type="molecule type" value="Genomic_DNA"/>
</dbReference>
<dbReference type="PANTHER" id="PTHR14303">
    <property type="entry name" value="DNA POLYMERASE DELTA SUBUNIT 4"/>
    <property type="match status" value="1"/>
</dbReference>
<dbReference type="Proteomes" id="UP000799324">
    <property type="component" value="Unassembled WGS sequence"/>
</dbReference>
<dbReference type="InterPro" id="IPR007218">
    <property type="entry name" value="DNA_pol_delta_4"/>
</dbReference>
<feature type="region of interest" description="Disordered" evidence="1">
    <location>
        <begin position="1"/>
        <end position="48"/>
    </location>
</feature>
<dbReference type="GO" id="GO:0006261">
    <property type="term" value="P:DNA-templated DNA replication"/>
    <property type="evidence" value="ECO:0007669"/>
    <property type="project" value="TreeGrafter"/>
</dbReference>
<dbReference type="Pfam" id="PF04081">
    <property type="entry name" value="DNA_pol_delta_4"/>
    <property type="match status" value="1"/>
</dbReference>
<feature type="compositionally biased region" description="Polar residues" evidence="1">
    <location>
        <begin position="8"/>
        <end position="29"/>
    </location>
</feature>
<evidence type="ECO:0000313" key="3">
    <source>
        <dbReference type="Proteomes" id="UP000799324"/>
    </source>
</evidence>
<dbReference type="AlphaFoldDB" id="A0A6A6TKP6"/>
<evidence type="ECO:0000313" key="2">
    <source>
        <dbReference type="EMBL" id="KAF2659204.1"/>
    </source>
</evidence>
<evidence type="ECO:0000256" key="1">
    <source>
        <dbReference type="SAM" id="MobiDB-lite"/>
    </source>
</evidence>
<gene>
    <name evidence="2" type="ORF">K491DRAFT_689559</name>
</gene>